<organism evidence="1 2">
    <name type="scientific">Amycolatopsis jiangsuensis</name>
    <dbReference type="NCBI Taxonomy" id="1181879"/>
    <lineage>
        <taxon>Bacteria</taxon>
        <taxon>Bacillati</taxon>
        <taxon>Actinomycetota</taxon>
        <taxon>Actinomycetes</taxon>
        <taxon>Pseudonocardiales</taxon>
        <taxon>Pseudonocardiaceae</taxon>
        <taxon>Amycolatopsis</taxon>
    </lineage>
</organism>
<protein>
    <recommendedName>
        <fullName evidence="3">DUF3800 domain-containing protein</fullName>
    </recommendedName>
</protein>
<reference evidence="1 2" key="1">
    <citation type="submission" date="2020-08" db="EMBL/GenBank/DDBJ databases">
        <title>Sequencing the genomes of 1000 actinobacteria strains.</title>
        <authorList>
            <person name="Klenk H.-P."/>
        </authorList>
    </citation>
    <scope>NUCLEOTIDE SEQUENCE [LARGE SCALE GENOMIC DNA]</scope>
    <source>
        <strain evidence="1 2">DSM 45859</strain>
    </source>
</reference>
<evidence type="ECO:0000313" key="2">
    <source>
        <dbReference type="Proteomes" id="UP000581769"/>
    </source>
</evidence>
<accession>A0A840J1N5</accession>
<dbReference type="AlphaFoldDB" id="A0A840J1N5"/>
<keyword evidence="2" id="KW-1185">Reference proteome</keyword>
<dbReference type="Proteomes" id="UP000581769">
    <property type="component" value="Unassembled WGS sequence"/>
</dbReference>
<gene>
    <name evidence="1" type="ORF">BJY18_004882</name>
</gene>
<dbReference type="InterPro" id="IPR024524">
    <property type="entry name" value="DUF3800"/>
</dbReference>
<evidence type="ECO:0000313" key="1">
    <source>
        <dbReference type="EMBL" id="MBB4687397.1"/>
    </source>
</evidence>
<name>A0A840J1N5_9PSEU</name>
<sequence length="255" mass="28961">MEIAYVDESGDAGYGGSRTYTLGCVLIEDARWPAAFDAFLGFRRFIRARFGIRVRDEIKANYLLRGGGPLKRLQMGERQRRVIYRQHMRLAAKLPVKVFAVVVRKDLILKRSMNPRDVAWEFLLQRIERHSTTNDLPMMVVHDEGDSLNIRGVARKARRANTAGSAFGTGRFRLPARLLIDDPVPRQSDQSYFVQLADLAAFAAYRRLYPPPRHRFAVCHEGMWDELGGARHAPANQLARSMGTGEHNGIVSWPN</sequence>
<dbReference type="EMBL" id="JACHMG010000001">
    <property type="protein sequence ID" value="MBB4687397.1"/>
    <property type="molecule type" value="Genomic_DNA"/>
</dbReference>
<dbReference type="RefSeq" id="WP_184782133.1">
    <property type="nucleotide sequence ID" value="NZ_JACHMG010000001.1"/>
</dbReference>
<dbReference type="Pfam" id="PF12686">
    <property type="entry name" value="DUF3800"/>
    <property type="match status" value="1"/>
</dbReference>
<comment type="caution">
    <text evidence="1">The sequence shown here is derived from an EMBL/GenBank/DDBJ whole genome shotgun (WGS) entry which is preliminary data.</text>
</comment>
<proteinExistence type="predicted"/>
<evidence type="ECO:0008006" key="3">
    <source>
        <dbReference type="Google" id="ProtNLM"/>
    </source>
</evidence>